<evidence type="ECO:0000256" key="2">
    <source>
        <dbReference type="SAM" id="Phobius"/>
    </source>
</evidence>
<feature type="compositionally biased region" description="Low complexity" evidence="1">
    <location>
        <begin position="11"/>
        <end position="45"/>
    </location>
</feature>
<keyword evidence="3" id="KW-1185">Reference proteome</keyword>
<accession>A0A914DTN5</accession>
<sequence length="225" mass="24212">MRTEAVNEGLSTTATATTTASSGSTTTSTKTSTSTSTSTTTTTTTNPSCVNNPTACNDRCIGFACMNGFCDSNNGNTCTCAVCRLVTTCGSTPPNNANCNGFCVNKNCGSDFICLISMNSYFEGSLSGRKIYWCPGGQAYCPQPTDPDSYTYCCTFYYLGQDKPSCCLFPFHTGVVIAFIISAFVIAGLLIFLICWCYPSCPLAKRLQQNHDEEIALRQRYLTRG</sequence>
<proteinExistence type="predicted"/>
<dbReference type="Proteomes" id="UP000887540">
    <property type="component" value="Unplaced"/>
</dbReference>
<feature type="transmembrane region" description="Helical" evidence="2">
    <location>
        <begin position="175"/>
        <end position="198"/>
    </location>
</feature>
<keyword evidence="2" id="KW-0472">Membrane</keyword>
<dbReference type="AlphaFoldDB" id="A0A914DTN5"/>
<evidence type="ECO:0000313" key="3">
    <source>
        <dbReference type="Proteomes" id="UP000887540"/>
    </source>
</evidence>
<name>A0A914DTN5_9BILA</name>
<keyword evidence="2" id="KW-1133">Transmembrane helix</keyword>
<dbReference type="WBParaSite" id="ACRNAN_scaffold3725.g11603.t1">
    <property type="protein sequence ID" value="ACRNAN_scaffold3725.g11603.t1"/>
    <property type="gene ID" value="ACRNAN_scaffold3725.g11603"/>
</dbReference>
<reference evidence="4" key="1">
    <citation type="submission" date="2022-11" db="UniProtKB">
        <authorList>
            <consortium name="WormBaseParasite"/>
        </authorList>
    </citation>
    <scope>IDENTIFICATION</scope>
</reference>
<keyword evidence="2" id="KW-0812">Transmembrane</keyword>
<protein>
    <submittedName>
        <fullName evidence="4">Uncharacterized protein</fullName>
    </submittedName>
</protein>
<evidence type="ECO:0000256" key="1">
    <source>
        <dbReference type="SAM" id="MobiDB-lite"/>
    </source>
</evidence>
<organism evidence="3 4">
    <name type="scientific">Acrobeloides nanus</name>
    <dbReference type="NCBI Taxonomy" id="290746"/>
    <lineage>
        <taxon>Eukaryota</taxon>
        <taxon>Metazoa</taxon>
        <taxon>Ecdysozoa</taxon>
        <taxon>Nematoda</taxon>
        <taxon>Chromadorea</taxon>
        <taxon>Rhabditida</taxon>
        <taxon>Tylenchina</taxon>
        <taxon>Cephalobomorpha</taxon>
        <taxon>Cephaloboidea</taxon>
        <taxon>Cephalobidae</taxon>
        <taxon>Acrobeloides</taxon>
    </lineage>
</organism>
<feature type="region of interest" description="Disordered" evidence="1">
    <location>
        <begin position="1"/>
        <end position="46"/>
    </location>
</feature>
<evidence type="ECO:0000313" key="4">
    <source>
        <dbReference type="WBParaSite" id="ACRNAN_scaffold3725.g11603.t1"/>
    </source>
</evidence>